<evidence type="ECO:0000313" key="2">
    <source>
        <dbReference type="EMBL" id="KAJ4253946.1"/>
    </source>
</evidence>
<protein>
    <recommendedName>
        <fullName evidence="1">Aminoglycoside phosphotransferase domain-containing protein</fullName>
    </recommendedName>
</protein>
<dbReference type="OrthoDB" id="2906425at2759"/>
<reference evidence="2" key="1">
    <citation type="submission" date="2022-09" db="EMBL/GenBank/DDBJ databases">
        <title>Fusarium specimens isolated from Avocado Roots.</title>
        <authorList>
            <person name="Stajich J."/>
            <person name="Roper C."/>
            <person name="Heimlech-Rivalta G."/>
        </authorList>
    </citation>
    <scope>NUCLEOTIDE SEQUENCE</scope>
    <source>
        <strain evidence="2">CF00136</strain>
    </source>
</reference>
<sequence>MSAIDLRPSTPPHQPNFGIHMSTETIKRLVHLALPGQILVDIENLPSSKSYNNRIYFLKTLRQPSDTQQGATNQDKTEFVLKINGRVFGADKIQNEVSCLRLLEVFCHGIPAPRVIAWSQDGSKMEIPRKDGTATQQLDIHASDANNGGWTLMTRAPGESIDLSEHNNDTIADLAVQLADHVANWRHNIPSQINGGNLRFQENEYKSSQPDITLIKSGESRDANLVIRGILGDGLETLTAIPTIEEFYRIRMEHKLNILETVEAFVPNRSLKAPVRKFLQEVLPILSTLNTKTDGFIFTHFDLSPRNVLISGKPPQITGIVDFEFSGFFPSLYEYLNDYIENSDDWPKDIYEVYLKRLEENGVPTPLESVDKEHWELNYLLEELVQGIAPWYLPGEFKGKELEEELDKAKVLVTRTWDKLSRKLAV</sequence>
<comment type="caution">
    <text evidence="2">The sequence shown here is derived from an EMBL/GenBank/DDBJ whole genome shotgun (WGS) entry which is preliminary data.</text>
</comment>
<organism evidence="2 3">
    <name type="scientific">Fusarium torreyae</name>
    <dbReference type="NCBI Taxonomy" id="1237075"/>
    <lineage>
        <taxon>Eukaryota</taxon>
        <taxon>Fungi</taxon>
        <taxon>Dikarya</taxon>
        <taxon>Ascomycota</taxon>
        <taxon>Pezizomycotina</taxon>
        <taxon>Sordariomycetes</taxon>
        <taxon>Hypocreomycetidae</taxon>
        <taxon>Hypocreales</taxon>
        <taxon>Nectriaceae</taxon>
        <taxon>Fusarium</taxon>
    </lineage>
</organism>
<dbReference type="SUPFAM" id="SSF56112">
    <property type="entry name" value="Protein kinase-like (PK-like)"/>
    <property type="match status" value="1"/>
</dbReference>
<feature type="domain" description="Aminoglycoside phosphotransferase" evidence="1">
    <location>
        <begin position="74"/>
        <end position="334"/>
    </location>
</feature>
<evidence type="ECO:0000313" key="3">
    <source>
        <dbReference type="Proteomes" id="UP001152049"/>
    </source>
</evidence>
<dbReference type="AlphaFoldDB" id="A0A9W8RVN6"/>
<evidence type="ECO:0000259" key="1">
    <source>
        <dbReference type="Pfam" id="PF01636"/>
    </source>
</evidence>
<name>A0A9W8RVN6_9HYPO</name>
<dbReference type="Gene3D" id="3.90.1200.10">
    <property type="match status" value="1"/>
</dbReference>
<dbReference type="InterPro" id="IPR051678">
    <property type="entry name" value="AGP_Transferase"/>
</dbReference>
<proteinExistence type="predicted"/>
<dbReference type="EMBL" id="JAOQAZ010000023">
    <property type="protein sequence ID" value="KAJ4253946.1"/>
    <property type="molecule type" value="Genomic_DNA"/>
</dbReference>
<dbReference type="PANTHER" id="PTHR21310">
    <property type="entry name" value="AMINOGLYCOSIDE PHOSPHOTRANSFERASE-RELATED-RELATED"/>
    <property type="match status" value="1"/>
</dbReference>
<dbReference type="InterPro" id="IPR011009">
    <property type="entry name" value="Kinase-like_dom_sf"/>
</dbReference>
<dbReference type="Proteomes" id="UP001152049">
    <property type="component" value="Unassembled WGS sequence"/>
</dbReference>
<dbReference type="Pfam" id="PF01636">
    <property type="entry name" value="APH"/>
    <property type="match status" value="1"/>
</dbReference>
<dbReference type="InterPro" id="IPR002575">
    <property type="entry name" value="Aminoglycoside_PTrfase"/>
</dbReference>
<accession>A0A9W8RVN6</accession>
<keyword evidence="3" id="KW-1185">Reference proteome</keyword>
<dbReference type="PANTHER" id="PTHR21310:SF15">
    <property type="entry name" value="AMINOGLYCOSIDE PHOSPHOTRANSFERASE DOMAIN-CONTAINING PROTEIN"/>
    <property type="match status" value="1"/>
</dbReference>
<gene>
    <name evidence="2" type="ORF">NW762_010345</name>
</gene>